<dbReference type="HOGENOM" id="CLU_114079_0_0_14"/>
<evidence type="ECO:0000256" key="1">
    <source>
        <dbReference type="SAM" id="Coils"/>
    </source>
</evidence>
<accession>L0RUX7</accession>
<proteinExistence type="predicted"/>
<dbReference type="EMBL" id="HF559394">
    <property type="protein sequence ID" value="CCP24349.1"/>
    <property type="molecule type" value="Genomic_DNA"/>
</dbReference>
<evidence type="ECO:0000313" key="2">
    <source>
        <dbReference type="EMBL" id="CCP24349.1"/>
    </source>
</evidence>
<dbReference type="eggNOG" id="ENOG5032HYR">
    <property type="taxonomic scope" value="Bacteria"/>
</dbReference>
<organism evidence="2 3">
    <name type="scientific">Mycoplasmopsis cynos (strain C142)</name>
    <name type="common">Mycoplasma cynos</name>
    <dbReference type="NCBI Taxonomy" id="1246955"/>
    <lineage>
        <taxon>Bacteria</taxon>
        <taxon>Bacillati</taxon>
        <taxon>Mycoplasmatota</taxon>
        <taxon>Mycoplasmoidales</taxon>
        <taxon>Metamycoplasmataceae</taxon>
        <taxon>Mycoplasmopsis</taxon>
    </lineage>
</organism>
<dbReference type="STRING" id="1246955.MCYN_0617"/>
<sequence>MKKSSFLRKDINMAQKPTTDKVIKEAFTNGIVVQTRLTNSDDIAKFLQWKIDLENKNKTIYNEIRNIIVNEINDIGKKDAFRKTKDDLFYYLRKAIFASMSPFKQDIDNVVLDIKVEQNIINKKLDLLINLVAKEFDIQKDLEEISGELLKENKYFKDIKDILERQNNALLKKIEKANEAYQKTFQRYHNTEFDEVENEMES</sequence>
<keyword evidence="3" id="KW-1185">Reference proteome</keyword>
<dbReference type="KEGG" id="mcy:MCYN_0617"/>
<evidence type="ECO:0000313" key="3">
    <source>
        <dbReference type="Proteomes" id="UP000010466"/>
    </source>
</evidence>
<dbReference type="AlphaFoldDB" id="L0RUX7"/>
<name>L0RUX7_MYCC1</name>
<protein>
    <recommendedName>
        <fullName evidence="4">ICEF Integrative Conjugal Element-II</fullName>
    </recommendedName>
</protein>
<gene>
    <name evidence="2" type="primary">MCYN0617</name>
    <name evidence="2" type="ordered locus">MCYN_0617</name>
</gene>
<feature type="coiled-coil region" evidence="1">
    <location>
        <begin position="160"/>
        <end position="191"/>
    </location>
</feature>
<dbReference type="PATRIC" id="fig|1246955.3.peg.557"/>
<keyword evidence="1" id="KW-0175">Coiled coil</keyword>
<dbReference type="Proteomes" id="UP000010466">
    <property type="component" value="Chromosome"/>
</dbReference>
<reference evidence="3" key="1">
    <citation type="journal article" date="2013" name="Genome Announc.">
        <title>Complete genome sequence of Mycoplasma cynos strain C142.</title>
        <authorList>
            <person name="Walker C.A."/>
            <person name="Mannering S.A."/>
            <person name="Shields S."/>
            <person name="Blake D.P."/>
            <person name="Brownlie J."/>
        </authorList>
    </citation>
    <scope>NUCLEOTIDE SEQUENCE [LARGE SCALE GENOMIC DNA]</scope>
    <source>
        <strain evidence="3">C142</strain>
    </source>
</reference>
<dbReference type="NCBIfam" id="NF045893">
    <property type="entry name" value="ICE_Mbov_0398"/>
    <property type="match status" value="1"/>
</dbReference>
<evidence type="ECO:0008006" key="4">
    <source>
        <dbReference type="Google" id="ProtNLM"/>
    </source>
</evidence>